<keyword evidence="1" id="KW-0812">Transmembrane</keyword>
<evidence type="ECO:0000313" key="2">
    <source>
        <dbReference type="EMBL" id="VDD21094.1"/>
    </source>
</evidence>
<feature type="transmembrane region" description="Helical" evidence="1">
    <location>
        <begin position="77"/>
        <end position="98"/>
    </location>
</feature>
<keyword evidence="1" id="KW-1133">Transmembrane helix</keyword>
<proteinExistence type="predicted"/>
<protein>
    <submittedName>
        <fullName evidence="2">Uncharacterized protein</fullName>
    </submittedName>
</protein>
<keyword evidence="1" id="KW-0472">Membrane</keyword>
<name>A0A3P6D9Q2_BRAOL</name>
<organism evidence="2">
    <name type="scientific">Brassica oleracea</name>
    <name type="common">Wild cabbage</name>
    <dbReference type="NCBI Taxonomy" id="3712"/>
    <lineage>
        <taxon>Eukaryota</taxon>
        <taxon>Viridiplantae</taxon>
        <taxon>Streptophyta</taxon>
        <taxon>Embryophyta</taxon>
        <taxon>Tracheophyta</taxon>
        <taxon>Spermatophyta</taxon>
        <taxon>Magnoliopsida</taxon>
        <taxon>eudicotyledons</taxon>
        <taxon>Gunneridae</taxon>
        <taxon>Pentapetalae</taxon>
        <taxon>rosids</taxon>
        <taxon>malvids</taxon>
        <taxon>Brassicales</taxon>
        <taxon>Brassicaceae</taxon>
        <taxon>Brassiceae</taxon>
        <taxon>Brassica</taxon>
    </lineage>
</organism>
<evidence type="ECO:0000256" key="1">
    <source>
        <dbReference type="SAM" id="Phobius"/>
    </source>
</evidence>
<sequence length="99" mass="11824">MKEENKILFADLNSITDHASRAYIEINLMNKEKVTNTNIMDHNIEHHNIKEIKLEENHLKENKFKVKIKCHQMIKKMIPRIITILMELIIIFMAIRLLC</sequence>
<accession>A0A3P6D9Q2</accession>
<gene>
    <name evidence="2" type="ORF">BOLC2T07556H</name>
</gene>
<dbReference type="EMBL" id="LR031874">
    <property type="protein sequence ID" value="VDD21094.1"/>
    <property type="molecule type" value="Genomic_DNA"/>
</dbReference>
<reference evidence="2" key="1">
    <citation type="submission" date="2018-11" db="EMBL/GenBank/DDBJ databases">
        <authorList>
            <consortium name="Genoscope - CEA"/>
            <person name="William W."/>
        </authorList>
    </citation>
    <scope>NUCLEOTIDE SEQUENCE</scope>
</reference>
<dbReference type="AlphaFoldDB" id="A0A3P6D9Q2"/>